<dbReference type="InterPro" id="IPR045608">
    <property type="entry name" value="Trypco2"/>
</dbReference>
<dbReference type="Pfam" id="PF19631">
    <property type="entry name" value="Trypco2"/>
    <property type="match status" value="1"/>
</dbReference>
<evidence type="ECO:0000259" key="2">
    <source>
        <dbReference type="Pfam" id="PF19631"/>
    </source>
</evidence>
<feature type="region of interest" description="Disordered" evidence="1">
    <location>
        <begin position="80"/>
        <end position="107"/>
    </location>
</feature>
<dbReference type="EMBL" id="BMQJ01000011">
    <property type="protein sequence ID" value="GGQ08992.1"/>
    <property type="molecule type" value="Genomic_DNA"/>
</dbReference>
<keyword evidence="4" id="KW-1185">Reference proteome</keyword>
<dbReference type="Proteomes" id="UP000611554">
    <property type="component" value="Unassembled WGS sequence"/>
</dbReference>
<proteinExistence type="predicted"/>
<sequence length="107" mass="11453">MEIALADAVGAVREQLLEAVRRAEGEDLVFEVGPIELEFSVQLRKEGQGKFGVKVFAVSAEAGGGISKESTHRIQVTLVPQRSDGSDVHIAGSARKDGQADRPRLGR</sequence>
<gene>
    <name evidence="3" type="ORF">GCM10010140_43930</name>
</gene>
<accession>A0ABQ2R1P2</accession>
<evidence type="ECO:0000313" key="3">
    <source>
        <dbReference type="EMBL" id="GGQ08992.1"/>
    </source>
</evidence>
<reference evidence="4" key="1">
    <citation type="journal article" date="2019" name="Int. J. Syst. Evol. Microbiol.">
        <title>The Global Catalogue of Microorganisms (GCM) 10K type strain sequencing project: providing services to taxonomists for standard genome sequencing and annotation.</title>
        <authorList>
            <consortium name="The Broad Institute Genomics Platform"/>
            <consortium name="The Broad Institute Genome Sequencing Center for Infectious Disease"/>
            <person name="Wu L."/>
            <person name="Ma J."/>
        </authorList>
    </citation>
    <scope>NUCLEOTIDE SEQUENCE [LARGE SCALE GENOMIC DNA]</scope>
    <source>
        <strain evidence="4">JCM 3115</strain>
    </source>
</reference>
<feature type="domain" description="Trypsin-co-occurring" evidence="2">
    <location>
        <begin position="3"/>
        <end position="80"/>
    </location>
</feature>
<protein>
    <recommendedName>
        <fullName evidence="2">Trypsin-co-occurring domain-containing protein</fullName>
    </recommendedName>
</protein>
<dbReference type="RefSeq" id="WP_189248342.1">
    <property type="nucleotide sequence ID" value="NZ_BMQJ01000011.1"/>
</dbReference>
<organism evidence="3 4">
    <name type="scientific">Streptosporangium pseudovulgare</name>
    <dbReference type="NCBI Taxonomy" id="35765"/>
    <lineage>
        <taxon>Bacteria</taxon>
        <taxon>Bacillati</taxon>
        <taxon>Actinomycetota</taxon>
        <taxon>Actinomycetes</taxon>
        <taxon>Streptosporangiales</taxon>
        <taxon>Streptosporangiaceae</taxon>
        <taxon>Streptosporangium</taxon>
    </lineage>
</organism>
<evidence type="ECO:0000256" key="1">
    <source>
        <dbReference type="SAM" id="MobiDB-lite"/>
    </source>
</evidence>
<name>A0ABQ2R1P2_9ACTN</name>
<comment type="caution">
    <text evidence="3">The sequence shown here is derived from an EMBL/GenBank/DDBJ whole genome shotgun (WGS) entry which is preliminary data.</text>
</comment>
<evidence type="ECO:0000313" key="4">
    <source>
        <dbReference type="Proteomes" id="UP000611554"/>
    </source>
</evidence>
<feature type="compositionally biased region" description="Basic and acidic residues" evidence="1">
    <location>
        <begin position="94"/>
        <end position="107"/>
    </location>
</feature>